<keyword evidence="8" id="KW-1185">Reference proteome</keyword>
<dbReference type="EMBL" id="CALTRL010000607">
    <property type="protein sequence ID" value="CAH7668794.1"/>
    <property type="molecule type" value="Genomic_DNA"/>
</dbReference>
<dbReference type="Gene3D" id="3.20.20.80">
    <property type="entry name" value="Glycosidases"/>
    <property type="match status" value="2"/>
</dbReference>
<sequence length="613" mass="70499">MKDGQPDDDFNHSSSDHQRISPSIRISGRHLIDPRTGETIQLRGFSVSSHSKLPSITSESKAAEASDSQITFVGNPLRLDEADHYLNQITSWGYNLIRLVVCWESIEHSGPGQYDLDYINYLVRLVEICQTHQLRVIVDCHQDVWSRFSGGSGAPGWTLELVGFRLDSLVETRSAVLYDKPDLDSPNLGLWPTGYQKLASATMFTLFFGGDTFAPDRKLSRKLHAVWAEDSSGFDQELISVQRFLQDCICEAFGKLADALARFDCVIGFEPMNEPHRGFIDLHSPYRWNPITDLHLQDCPSFLQSVALADGHPQRVDIYKRFWPTPSIKTGKRLFRPRRRAWKDSMDCIWKEHGVWEWDEVKGEARMLKKDYFKVDPKTGQKFDFYERSLFEFVCKFSERVQKLRPDWLISFGPVPNELYPKWEIDKRPKNLIAGPHFYDLFSLFHKSFGFLTLDVQAICSTNAFWKWFYFGHSGANKNYAGQIGRIVESVYKNLGEVPILIGETGVCMDMNGGRSFKDGNFYWQEAQMDSILSGIEKHLISFVVWNFDPYNDNEFGDHWNGENFSLISRSKIKKSCKGSLNCHLLDNRTEELKEEGGFSEPRILKSIRVIII</sequence>
<keyword evidence="2 4" id="KW-0378">Hydrolase</keyword>
<evidence type="ECO:0000256" key="3">
    <source>
        <dbReference type="ARBA" id="ARBA00023295"/>
    </source>
</evidence>
<dbReference type="PANTHER" id="PTHR31308">
    <property type="match status" value="1"/>
</dbReference>
<evidence type="ECO:0000259" key="6">
    <source>
        <dbReference type="Pfam" id="PF00150"/>
    </source>
</evidence>
<keyword evidence="3 4" id="KW-0326">Glycosidase</keyword>
<dbReference type="AlphaFoldDB" id="A0AAV0ALN9"/>
<comment type="caution">
    <text evidence="7">The sequence shown here is derived from an EMBL/GenBank/DDBJ whole genome shotgun (WGS) entry which is preliminary data.</text>
</comment>
<organism evidence="7 8">
    <name type="scientific">Phakopsora pachyrhizi</name>
    <name type="common">Asian soybean rust disease fungus</name>
    <dbReference type="NCBI Taxonomy" id="170000"/>
    <lineage>
        <taxon>Eukaryota</taxon>
        <taxon>Fungi</taxon>
        <taxon>Dikarya</taxon>
        <taxon>Basidiomycota</taxon>
        <taxon>Pucciniomycotina</taxon>
        <taxon>Pucciniomycetes</taxon>
        <taxon>Pucciniales</taxon>
        <taxon>Phakopsoraceae</taxon>
        <taxon>Phakopsora</taxon>
    </lineage>
</organism>
<dbReference type="Proteomes" id="UP001153365">
    <property type="component" value="Unassembled WGS sequence"/>
</dbReference>
<dbReference type="InterPro" id="IPR001547">
    <property type="entry name" value="Glyco_hydro_5"/>
</dbReference>
<dbReference type="GO" id="GO:1904462">
    <property type="term" value="P:ergosteryl 3-beta-D-glucoside catabolic process"/>
    <property type="evidence" value="ECO:0007669"/>
    <property type="project" value="TreeGrafter"/>
</dbReference>
<dbReference type="GO" id="GO:0050295">
    <property type="term" value="F:steryl-beta-glucosidase activity"/>
    <property type="evidence" value="ECO:0007669"/>
    <property type="project" value="TreeGrafter"/>
</dbReference>
<dbReference type="InterPro" id="IPR052066">
    <property type="entry name" value="Glycosphingolipid_Hydrolases"/>
</dbReference>
<reference evidence="7" key="1">
    <citation type="submission" date="2022-06" db="EMBL/GenBank/DDBJ databases">
        <authorList>
            <consortium name="SYNGENTA / RWTH Aachen University"/>
        </authorList>
    </citation>
    <scope>NUCLEOTIDE SEQUENCE</scope>
</reference>
<comment type="similarity">
    <text evidence="1 4">Belongs to the glycosyl hydrolase 5 (cellulase A) family.</text>
</comment>
<accession>A0AAV0ALN9</accession>
<evidence type="ECO:0000256" key="1">
    <source>
        <dbReference type="ARBA" id="ARBA00005641"/>
    </source>
</evidence>
<name>A0AAV0ALN9_PHAPC</name>
<evidence type="ECO:0000256" key="5">
    <source>
        <dbReference type="SAM" id="MobiDB-lite"/>
    </source>
</evidence>
<dbReference type="Pfam" id="PF00150">
    <property type="entry name" value="Cellulase"/>
    <property type="match status" value="1"/>
</dbReference>
<protein>
    <submittedName>
        <fullName evidence="7">Family 5 glycoside hydrolase</fullName>
    </submittedName>
</protein>
<dbReference type="PANTHER" id="PTHR31308:SF5">
    <property type="entry name" value="ERGOSTERYL-BETA-GLUCOSIDASE"/>
    <property type="match status" value="1"/>
</dbReference>
<feature type="domain" description="Glycoside hydrolase family 5" evidence="6">
    <location>
        <begin position="73"/>
        <end position="145"/>
    </location>
</feature>
<evidence type="ECO:0000313" key="7">
    <source>
        <dbReference type="EMBL" id="CAH7668794.1"/>
    </source>
</evidence>
<feature type="compositionally biased region" description="Basic and acidic residues" evidence="5">
    <location>
        <begin position="1"/>
        <end position="19"/>
    </location>
</feature>
<evidence type="ECO:0000313" key="8">
    <source>
        <dbReference type="Proteomes" id="UP001153365"/>
    </source>
</evidence>
<dbReference type="GO" id="GO:0000272">
    <property type="term" value="P:polysaccharide catabolic process"/>
    <property type="evidence" value="ECO:0007669"/>
    <property type="project" value="InterPro"/>
</dbReference>
<proteinExistence type="inferred from homology"/>
<dbReference type="SUPFAM" id="SSF51445">
    <property type="entry name" value="(Trans)glycosidases"/>
    <property type="match status" value="1"/>
</dbReference>
<dbReference type="InterPro" id="IPR017853">
    <property type="entry name" value="GH"/>
</dbReference>
<evidence type="ECO:0000256" key="2">
    <source>
        <dbReference type="ARBA" id="ARBA00022801"/>
    </source>
</evidence>
<feature type="region of interest" description="Disordered" evidence="5">
    <location>
        <begin position="1"/>
        <end position="22"/>
    </location>
</feature>
<evidence type="ECO:0000256" key="4">
    <source>
        <dbReference type="RuleBase" id="RU361153"/>
    </source>
</evidence>
<gene>
    <name evidence="7" type="ORF">PPACK8108_LOCUS3348</name>
</gene>